<dbReference type="PANTHER" id="PTHR12049:SF7">
    <property type="entry name" value="PROTEIN ARGININE METHYLTRANSFERASE NDUFAF7, MITOCHONDRIAL"/>
    <property type="match status" value="1"/>
</dbReference>
<keyword evidence="2" id="KW-0808">Transferase</keyword>
<dbReference type="EMBL" id="LT598653">
    <property type="protein sequence ID" value="SBV33781.1"/>
    <property type="molecule type" value="Genomic_DNA"/>
</dbReference>
<dbReference type="KEGG" id="sphu:SPPYR_2661"/>
<keyword evidence="1" id="KW-0489">Methyltransferase</keyword>
<dbReference type="GO" id="GO:0035243">
    <property type="term" value="F:protein-arginine omega-N symmetric methyltransferase activity"/>
    <property type="evidence" value="ECO:0007669"/>
    <property type="project" value="TreeGrafter"/>
</dbReference>
<dbReference type="SUPFAM" id="SSF53335">
    <property type="entry name" value="S-adenosyl-L-methionine-dependent methyltransferases"/>
    <property type="match status" value="1"/>
</dbReference>
<dbReference type="RefSeq" id="WP_295320035.1">
    <property type="nucleotide sequence ID" value="NZ_LT598653.1"/>
</dbReference>
<gene>
    <name evidence="3" type="ORF">SPPYR_2661</name>
</gene>
<name>A0A1Y5PUW2_9SPHN</name>
<dbReference type="InterPro" id="IPR038375">
    <property type="entry name" value="NDUFAF7_sf"/>
</dbReference>
<reference evidence="3" key="1">
    <citation type="submission" date="2016-03" db="EMBL/GenBank/DDBJ databases">
        <authorList>
            <person name="Ploux O."/>
        </authorList>
    </citation>
    <scope>NUCLEOTIDE SEQUENCE</scope>
    <source>
        <strain evidence="3">UC10</strain>
    </source>
</reference>
<accession>A0A1Y5PUW2</accession>
<dbReference type="Pfam" id="PF02636">
    <property type="entry name" value="Methyltransf_28"/>
    <property type="match status" value="1"/>
</dbReference>
<proteinExistence type="predicted"/>
<dbReference type="InterPro" id="IPR003788">
    <property type="entry name" value="NDUFAF7"/>
</dbReference>
<dbReference type="Gene3D" id="3.40.50.12710">
    <property type="match status" value="1"/>
</dbReference>
<sequence>MPLRDAPPAPDKLISQIAASRPATVADYMAAANAHYYATRDPLGAAGDFTTAPEISQMFGEMIGVWIADLWSRAGSPAFRYIELGPGRGTLAADALRVMARFGCAPQGVHLVETSPALRQAQRARLPGAEHHDEVDALPDDLPLIIVANEFFDALPVHQYVRTAGGWRERMVERREGALGAVAGEVPAETSVPASLRGTPEGTIVETAPASAAIMQRCAFRLARQGGAMLAIDYGYAGPAAGDTLQAVKAHRFADPFADPGEADLTAHVDFAALADVARRAGVAASALATQGAWLRRLGIDARLQSLAATAPDRADELQGQRDRLVEPKAMGDLFKAMAFTAPHWPTPAGFEGDAA</sequence>
<dbReference type="PANTHER" id="PTHR12049">
    <property type="entry name" value="PROTEIN ARGININE METHYLTRANSFERASE NDUFAF7, MITOCHONDRIAL"/>
    <property type="match status" value="1"/>
</dbReference>
<protein>
    <recommendedName>
        <fullName evidence="4">ATP synthase subunit beta</fullName>
    </recommendedName>
</protein>
<organism evidence="3">
    <name type="scientific">uncultured Sphingopyxis sp</name>
    <dbReference type="NCBI Taxonomy" id="310581"/>
    <lineage>
        <taxon>Bacteria</taxon>
        <taxon>Pseudomonadati</taxon>
        <taxon>Pseudomonadota</taxon>
        <taxon>Alphaproteobacteria</taxon>
        <taxon>Sphingomonadales</taxon>
        <taxon>Sphingomonadaceae</taxon>
        <taxon>Sphingopyxis</taxon>
        <taxon>environmental samples</taxon>
    </lineage>
</organism>
<evidence type="ECO:0000313" key="3">
    <source>
        <dbReference type="EMBL" id="SBV33781.1"/>
    </source>
</evidence>
<evidence type="ECO:0008006" key="4">
    <source>
        <dbReference type="Google" id="ProtNLM"/>
    </source>
</evidence>
<dbReference type="AlphaFoldDB" id="A0A1Y5PUW2"/>
<dbReference type="GO" id="GO:0032259">
    <property type="term" value="P:methylation"/>
    <property type="evidence" value="ECO:0007669"/>
    <property type="project" value="UniProtKB-KW"/>
</dbReference>
<evidence type="ECO:0000256" key="1">
    <source>
        <dbReference type="ARBA" id="ARBA00022603"/>
    </source>
</evidence>
<evidence type="ECO:0000256" key="2">
    <source>
        <dbReference type="ARBA" id="ARBA00022679"/>
    </source>
</evidence>
<dbReference type="InterPro" id="IPR029063">
    <property type="entry name" value="SAM-dependent_MTases_sf"/>
</dbReference>